<dbReference type="EMBL" id="JBBPFD010000012">
    <property type="protein sequence ID" value="KAK7905152.1"/>
    <property type="molecule type" value="Genomic_DNA"/>
</dbReference>
<keyword evidence="3" id="KW-0904">Protein phosphatase</keyword>
<keyword evidence="7" id="KW-1185">Reference proteome</keyword>
<organism evidence="6 7">
    <name type="scientific">Mugilogobius chulae</name>
    <name type="common">yellowstripe goby</name>
    <dbReference type="NCBI Taxonomy" id="88201"/>
    <lineage>
        <taxon>Eukaryota</taxon>
        <taxon>Metazoa</taxon>
        <taxon>Chordata</taxon>
        <taxon>Craniata</taxon>
        <taxon>Vertebrata</taxon>
        <taxon>Euteleostomi</taxon>
        <taxon>Actinopterygii</taxon>
        <taxon>Neopterygii</taxon>
        <taxon>Teleostei</taxon>
        <taxon>Neoteleostei</taxon>
        <taxon>Acanthomorphata</taxon>
        <taxon>Gobiaria</taxon>
        <taxon>Gobiiformes</taxon>
        <taxon>Gobioidei</taxon>
        <taxon>Gobiidae</taxon>
        <taxon>Gobionellinae</taxon>
        <taxon>Mugilogobius</taxon>
    </lineage>
</organism>
<gene>
    <name evidence="6" type="ORF">WMY93_017759</name>
</gene>
<keyword evidence="4" id="KW-0175">Coiled coil</keyword>
<evidence type="ECO:0000256" key="1">
    <source>
        <dbReference type="ARBA" id="ARBA00013064"/>
    </source>
</evidence>
<dbReference type="PROSITE" id="PS50056">
    <property type="entry name" value="TYR_PHOSPHATASE_2"/>
    <property type="match status" value="1"/>
</dbReference>
<dbReference type="AlphaFoldDB" id="A0AAW0NTZ1"/>
<feature type="coiled-coil region" evidence="4">
    <location>
        <begin position="226"/>
        <end position="253"/>
    </location>
</feature>
<dbReference type="FunFam" id="3.90.190.10:FF:000157">
    <property type="entry name" value="Protein-tyrosine phosphatase"/>
    <property type="match status" value="1"/>
</dbReference>
<evidence type="ECO:0000256" key="3">
    <source>
        <dbReference type="ARBA" id="ARBA00022912"/>
    </source>
</evidence>
<evidence type="ECO:0000256" key="4">
    <source>
        <dbReference type="SAM" id="Coils"/>
    </source>
</evidence>
<protein>
    <recommendedName>
        <fullName evidence="1">protein-tyrosine-phosphatase</fullName>
        <ecNumber evidence="1">3.1.3.48</ecNumber>
    </recommendedName>
</protein>
<dbReference type="InterPro" id="IPR022778">
    <property type="entry name" value="CDKN3"/>
</dbReference>
<evidence type="ECO:0000313" key="6">
    <source>
        <dbReference type="EMBL" id="KAK7905152.1"/>
    </source>
</evidence>
<evidence type="ECO:0000313" key="7">
    <source>
        <dbReference type="Proteomes" id="UP001460270"/>
    </source>
</evidence>
<dbReference type="InterPro" id="IPR016130">
    <property type="entry name" value="Tyr_Pase_AS"/>
</dbReference>
<comment type="caution">
    <text evidence="6">The sequence shown here is derived from an EMBL/GenBank/DDBJ whole genome shotgun (WGS) entry which is preliminary data.</text>
</comment>
<evidence type="ECO:0000259" key="5">
    <source>
        <dbReference type="PROSITE" id="PS50056"/>
    </source>
</evidence>
<dbReference type="SUPFAM" id="SSF52799">
    <property type="entry name" value="(Phosphotyrosine protein) phosphatases II"/>
    <property type="match status" value="1"/>
</dbReference>
<dbReference type="EC" id="3.1.3.48" evidence="1"/>
<name>A0AAW0NTZ1_9GOBI</name>
<dbReference type="Pfam" id="PF05706">
    <property type="entry name" value="CDKN3"/>
    <property type="match status" value="2"/>
</dbReference>
<dbReference type="InterPro" id="IPR004244">
    <property type="entry name" value="Transposase_22"/>
</dbReference>
<dbReference type="PANTHER" id="PTHR11505">
    <property type="entry name" value="L1 TRANSPOSABLE ELEMENT-RELATED"/>
    <property type="match status" value="1"/>
</dbReference>
<dbReference type="SMART" id="SM00404">
    <property type="entry name" value="PTPc_motif"/>
    <property type="match status" value="1"/>
</dbReference>
<dbReference type="InterPro" id="IPR029021">
    <property type="entry name" value="Prot-tyrosine_phosphatase-like"/>
</dbReference>
<evidence type="ECO:0000256" key="2">
    <source>
        <dbReference type="ARBA" id="ARBA00022801"/>
    </source>
</evidence>
<sequence length="407" mass="46916">MTTGEDHEAPAWAQRLMAKVESIDLKFDKVNDSIKSVRDDVRAVLNRVKNAEVRISNLEDTSARDKDVIKELTKNVEYLKAKQIQLESYSRRNNLVLFGLDEGLLEGNDQKEVMCQILRYILDVAPGDPVPEVERQHRSLRPRPDPPQPPRPYLLRLLRWEDRQRILRAAAKKKRLLWKEKPFYVNQDLPVELQRKRADYGEIRRKLRATGHRYGLLHPARLIVTIDGKTHVYRNAEEANEELKKLLPDKRRQRGDLTPFHISWLPLSIVDSSQFLGICALPDELRSQGVQDAGFRVHHRPFPDGAAPDLELCCRILEELKSSLDNNRRTVIHCYGGLGRSGLIVACLLLQLSLTMTPNKAIEILREHRGGGAIQTVKQYNFLHEFRDSFSSYEESREAATERCVSR</sequence>
<dbReference type="Gene3D" id="3.30.70.1820">
    <property type="entry name" value="L1 transposable element, RRM domain"/>
    <property type="match status" value="1"/>
</dbReference>
<accession>A0AAW0NTZ1</accession>
<feature type="coiled-coil region" evidence="4">
    <location>
        <begin position="34"/>
        <end position="75"/>
    </location>
</feature>
<keyword evidence="2" id="KW-0378">Hydrolase</keyword>
<dbReference type="Gene3D" id="3.90.190.10">
    <property type="entry name" value="Protein tyrosine phosphatase superfamily"/>
    <property type="match status" value="1"/>
</dbReference>
<reference evidence="7" key="1">
    <citation type="submission" date="2024-04" db="EMBL/GenBank/DDBJ databases">
        <title>Salinicola lusitanus LLJ914,a marine bacterium isolated from the Okinawa Trough.</title>
        <authorList>
            <person name="Li J."/>
        </authorList>
    </citation>
    <scope>NUCLEOTIDE SEQUENCE [LARGE SCALE GENOMIC DNA]</scope>
</reference>
<dbReference type="PROSITE" id="PS00383">
    <property type="entry name" value="TYR_PHOSPHATASE_1"/>
    <property type="match status" value="1"/>
</dbReference>
<dbReference type="InterPro" id="IPR000387">
    <property type="entry name" value="Tyr_Pase_dom"/>
</dbReference>
<dbReference type="InterPro" id="IPR003595">
    <property type="entry name" value="Tyr_Pase_cat"/>
</dbReference>
<proteinExistence type="predicted"/>
<feature type="domain" description="Tyrosine specific protein phosphatases" evidence="5">
    <location>
        <begin position="314"/>
        <end position="380"/>
    </location>
</feature>
<dbReference type="GO" id="GO:0004725">
    <property type="term" value="F:protein tyrosine phosphatase activity"/>
    <property type="evidence" value="ECO:0007669"/>
    <property type="project" value="UniProtKB-EC"/>
</dbReference>
<dbReference type="CDD" id="cd14505">
    <property type="entry name" value="CDKN3-like"/>
    <property type="match status" value="1"/>
</dbReference>
<dbReference type="Proteomes" id="UP001460270">
    <property type="component" value="Unassembled WGS sequence"/>
</dbReference>